<evidence type="ECO:0000313" key="1">
    <source>
        <dbReference type="EMBL" id="MEO9248732.1"/>
    </source>
</evidence>
<proteinExistence type="predicted"/>
<organism evidence="1 2">
    <name type="scientific">Citricoccus nitrophenolicus</name>
    <dbReference type="NCBI Taxonomy" id="863575"/>
    <lineage>
        <taxon>Bacteria</taxon>
        <taxon>Bacillati</taxon>
        <taxon>Actinomycetota</taxon>
        <taxon>Actinomycetes</taxon>
        <taxon>Micrococcales</taxon>
        <taxon>Micrococcaceae</taxon>
        <taxon>Citricoccus</taxon>
    </lineage>
</organism>
<accession>A0ABV0IKQ3</accession>
<protein>
    <submittedName>
        <fullName evidence="1">Uncharacterized protein</fullName>
    </submittedName>
</protein>
<name>A0ABV0IKQ3_9MICC</name>
<reference evidence="1 2" key="1">
    <citation type="submission" date="2024-05" db="EMBL/GenBank/DDBJ databases">
        <authorList>
            <person name="Yi C."/>
        </authorList>
    </citation>
    <scope>NUCLEOTIDE SEQUENCE [LARGE SCALE GENOMIC DNA]</scope>
    <source>
        <strain evidence="1 2">XS13</strain>
    </source>
</reference>
<dbReference type="EMBL" id="JBDXMX010000006">
    <property type="protein sequence ID" value="MEO9248732.1"/>
    <property type="molecule type" value="Genomic_DNA"/>
</dbReference>
<evidence type="ECO:0000313" key="2">
    <source>
        <dbReference type="Proteomes" id="UP001484097"/>
    </source>
</evidence>
<dbReference type="Proteomes" id="UP001484097">
    <property type="component" value="Unassembled WGS sequence"/>
</dbReference>
<dbReference type="RefSeq" id="WP_347921419.1">
    <property type="nucleotide sequence ID" value="NZ_JBDXMX010000006.1"/>
</dbReference>
<comment type="caution">
    <text evidence="1">The sequence shown here is derived from an EMBL/GenBank/DDBJ whole genome shotgun (WGS) entry which is preliminary data.</text>
</comment>
<sequence>MSHRATGNPVMCQWFARLPATDHDAAAAELAGLGALHLCASTTGRSNFMFMTWHRSPTDIMALERRVSERLPRLEIRETVIISNIPKRAGWRLDTDGRRLEDFVEVGHHWD</sequence>
<keyword evidence="2" id="KW-1185">Reference proteome</keyword>
<gene>
    <name evidence="1" type="ORF">ABDK96_13685</name>
</gene>